<organism evidence="1 2">
    <name type="scientific">Aurantiacibacter atlanticus</name>
    <dbReference type="NCBI Taxonomy" id="1648404"/>
    <lineage>
        <taxon>Bacteria</taxon>
        <taxon>Pseudomonadati</taxon>
        <taxon>Pseudomonadota</taxon>
        <taxon>Alphaproteobacteria</taxon>
        <taxon>Sphingomonadales</taxon>
        <taxon>Erythrobacteraceae</taxon>
        <taxon>Aurantiacibacter</taxon>
    </lineage>
</organism>
<keyword evidence="1" id="KW-0614">Plasmid</keyword>
<name>A0A161I4I5_9SPHN</name>
<accession>A0A161I4I5</accession>
<dbReference type="Pfam" id="PF09677">
    <property type="entry name" value="TrbI_Ftype"/>
    <property type="match status" value="1"/>
</dbReference>
<dbReference type="AlphaFoldDB" id="A0A161I4I5"/>
<keyword evidence="2" id="KW-1185">Reference proteome</keyword>
<dbReference type="EMBL" id="CP015441">
    <property type="protein sequence ID" value="ANC50651.1"/>
    <property type="molecule type" value="Genomic_DNA"/>
</dbReference>
<dbReference type="Proteomes" id="UP000059113">
    <property type="component" value="Plasmid"/>
</dbReference>
<evidence type="ECO:0000313" key="1">
    <source>
        <dbReference type="EMBL" id="ANC50651.1"/>
    </source>
</evidence>
<dbReference type="KEGG" id="ery:CP97_14961"/>
<dbReference type="InterPro" id="IPR014115">
    <property type="entry name" value="TrbI_Ftype"/>
</dbReference>
<sequence length="209" mass="22039">MAAPSFSSLSFAARAFAPLSNSLEVTMTDLFENADRAATAEVRRPKTVAAKRAFAGLSPREIVLLAAAAAIFIWGAWVTKNLVSDDGGRQEFVQLQLQGIIGEYLQAQARSSSDEQTAAQETAVFMAALDRTVAGLSKSGKVVLVHEAVIGGAIPDVTQSVKAAVYAKVPRPQIAQASIDMQQTQDARVEQEMQAFMAANGGGQGGVQQ</sequence>
<reference evidence="1 2" key="1">
    <citation type="submission" date="2016-04" db="EMBL/GenBank/DDBJ databases">
        <title>The complete genome sequence of Erythrobacter atlanticus s21-N3.</title>
        <authorList>
            <person name="Wang W."/>
            <person name="Wang L."/>
            <person name="Zhuang L."/>
            <person name="Shao Z."/>
        </authorList>
    </citation>
    <scope>NUCLEOTIDE SEQUENCE [LARGE SCALE GENOMIC DNA]</scope>
    <source>
        <strain evidence="2">s21-N3</strain>
        <plasmid evidence="2">Plasmid</plasmid>
    </source>
</reference>
<proteinExistence type="predicted"/>
<geneLocation type="plasmid" evidence="2"/>
<protein>
    <submittedName>
        <fullName evidence="1">Type-F conjugative transfer system protein (TrbI-Ftype)</fullName>
    </submittedName>
</protein>
<gene>
    <name evidence="1" type="ORF">CP97_14961</name>
</gene>
<evidence type="ECO:0000313" key="2">
    <source>
        <dbReference type="Proteomes" id="UP000059113"/>
    </source>
</evidence>